<comment type="subcellular location">
    <subcellularLocation>
        <location evidence="1">Cytoplasm</location>
    </subcellularLocation>
</comment>
<feature type="domain" description="Response regulatory" evidence="10">
    <location>
        <begin position="4"/>
        <end position="117"/>
    </location>
</feature>
<dbReference type="InterPro" id="IPR001867">
    <property type="entry name" value="OmpR/PhoB-type_DNA-bd"/>
</dbReference>
<dbReference type="Pfam" id="PF00486">
    <property type="entry name" value="Trans_reg_C"/>
    <property type="match status" value="1"/>
</dbReference>
<dbReference type="Pfam" id="PF00072">
    <property type="entry name" value="Response_reg"/>
    <property type="match status" value="1"/>
</dbReference>
<evidence type="ECO:0000313" key="12">
    <source>
        <dbReference type="EMBL" id="GHF87953.1"/>
    </source>
</evidence>
<dbReference type="InterPro" id="IPR036388">
    <property type="entry name" value="WH-like_DNA-bd_sf"/>
</dbReference>
<dbReference type="GO" id="GO:0000976">
    <property type="term" value="F:transcription cis-regulatory region binding"/>
    <property type="evidence" value="ECO:0007669"/>
    <property type="project" value="TreeGrafter"/>
</dbReference>
<dbReference type="GO" id="GO:0006355">
    <property type="term" value="P:regulation of DNA-templated transcription"/>
    <property type="evidence" value="ECO:0007669"/>
    <property type="project" value="InterPro"/>
</dbReference>
<feature type="domain" description="OmpR/PhoB-type" evidence="11">
    <location>
        <begin position="129"/>
        <end position="230"/>
    </location>
</feature>
<keyword evidence="7" id="KW-0804">Transcription</keyword>
<dbReference type="SMART" id="SM00862">
    <property type="entry name" value="Trans_reg_C"/>
    <property type="match status" value="1"/>
</dbReference>
<dbReference type="InterPro" id="IPR001789">
    <property type="entry name" value="Sig_transdc_resp-reg_receiver"/>
</dbReference>
<evidence type="ECO:0000256" key="5">
    <source>
        <dbReference type="ARBA" id="ARBA00023015"/>
    </source>
</evidence>
<keyword evidence="13" id="KW-1185">Reference proteome</keyword>
<keyword evidence="6 9" id="KW-0238">DNA-binding</keyword>
<dbReference type="EMBL" id="BNCK01000003">
    <property type="protein sequence ID" value="GHF87953.1"/>
    <property type="molecule type" value="Genomic_DNA"/>
</dbReference>
<dbReference type="FunFam" id="1.10.10.10:FF:000099">
    <property type="entry name" value="Two-component system response regulator TorR"/>
    <property type="match status" value="1"/>
</dbReference>
<dbReference type="PANTHER" id="PTHR48111">
    <property type="entry name" value="REGULATOR OF RPOS"/>
    <property type="match status" value="1"/>
</dbReference>
<dbReference type="SMART" id="SM00448">
    <property type="entry name" value="REC"/>
    <property type="match status" value="1"/>
</dbReference>
<dbReference type="Gene3D" id="1.10.10.10">
    <property type="entry name" value="Winged helix-like DNA-binding domain superfamily/Winged helix DNA-binding domain"/>
    <property type="match status" value="1"/>
</dbReference>
<dbReference type="InterPro" id="IPR039420">
    <property type="entry name" value="WalR-like"/>
</dbReference>
<dbReference type="Gene3D" id="6.10.250.690">
    <property type="match status" value="1"/>
</dbReference>
<protein>
    <submittedName>
        <fullName evidence="12">DNA-binding response regulator</fullName>
    </submittedName>
</protein>
<reference evidence="12" key="1">
    <citation type="journal article" date="2014" name="Int. J. Syst. Evol. Microbiol.">
        <title>Complete genome sequence of Corynebacterium casei LMG S-19264T (=DSM 44701T), isolated from a smear-ripened cheese.</title>
        <authorList>
            <consortium name="US DOE Joint Genome Institute (JGI-PGF)"/>
            <person name="Walter F."/>
            <person name="Albersmeier A."/>
            <person name="Kalinowski J."/>
            <person name="Ruckert C."/>
        </authorList>
    </citation>
    <scope>NUCLEOTIDE SEQUENCE</scope>
    <source>
        <strain evidence="12">KCTC 42731</strain>
    </source>
</reference>
<name>A0A919BHB3_9GAMM</name>
<keyword evidence="2" id="KW-0963">Cytoplasm</keyword>
<comment type="caution">
    <text evidence="12">The sequence shown here is derived from an EMBL/GenBank/DDBJ whole genome shotgun (WGS) entry which is preliminary data.</text>
</comment>
<organism evidence="12 13">
    <name type="scientific">Thalassotalea marina</name>
    <dbReference type="NCBI Taxonomy" id="1673741"/>
    <lineage>
        <taxon>Bacteria</taxon>
        <taxon>Pseudomonadati</taxon>
        <taxon>Pseudomonadota</taxon>
        <taxon>Gammaproteobacteria</taxon>
        <taxon>Alteromonadales</taxon>
        <taxon>Colwelliaceae</taxon>
        <taxon>Thalassotalea</taxon>
    </lineage>
</organism>
<dbReference type="PROSITE" id="PS51755">
    <property type="entry name" value="OMPR_PHOB"/>
    <property type="match status" value="1"/>
</dbReference>
<evidence type="ECO:0000313" key="13">
    <source>
        <dbReference type="Proteomes" id="UP000623842"/>
    </source>
</evidence>
<evidence type="ECO:0000256" key="2">
    <source>
        <dbReference type="ARBA" id="ARBA00022490"/>
    </source>
</evidence>
<evidence type="ECO:0000259" key="10">
    <source>
        <dbReference type="PROSITE" id="PS50110"/>
    </source>
</evidence>
<accession>A0A919BHB3</accession>
<evidence type="ECO:0000259" key="11">
    <source>
        <dbReference type="PROSITE" id="PS51755"/>
    </source>
</evidence>
<keyword evidence="3 8" id="KW-0597">Phosphoprotein</keyword>
<dbReference type="GO" id="GO:0000156">
    <property type="term" value="F:phosphorelay response regulator activity"/>
    <property type="evidence" value="ECO:0007669"/>
    <property type="project" value="TreeGrafter"/>
</dbReference>
<proteinExistence type="predicted"/>
<evidence type="ECO:0000256" key="8">
    <source>
        <dbReference type="PROSITE-ProRule" id="PRU00169"/>
    </source>
</evidence>
<reference evidence="12" key="2">
    <citation type="submission" date="2020-09" db="EMBL/GenBank/DDBJ databases">
        <authorList>
            <person name="Sun Q."/>
            <person name="Kim S."/>
        </authorList>
    </citation>
    <scope>NUCLEOTIDE SEQUENCE</scope>
    <source>
        <strain evidence="12">KCTC 42731</strain>
    </source>
</reference>
<dbReference type="InterPro" id="IPR011006">
    <property type="entry name" value="CheY-like_superfamily"/>
</dbReference>
<sequence length="230" mass="26027">MPNTVVIIDDDVELTELISQYLTTNGFEVHCFHHGGDIELIIQEFNPDVILLDLMLPDVDGLTICKSIRDSFAGVIIMLTALGDEIDEVTGLEVGADDYLAKPVKPRVLLAHLRAQLRRQSKLMPTNKSPSIKFYGEQIVIDNSKRVVTVNEQQVNLSSAEFDLLWQLALKVGEIIKREELHEQIFRLPYDGLDRSIDLRISRIRKKLGDDPKEPNIIKTVRNVGYLLAL</sequence>
<evidence type="ECO:0000256" key="3">
    <source>
        <dbReference type="ARBA" id="ARBA00022553"/>
    </source>
</evidence>
<dbReference type="GO" id="GO:0032993">
    <property type="term" value="C:protein-DNA complex"/>
    <property type="evidence" value="ECO:0007669"/>
    <property type="project" value="TreeGrafter"/>
</dbReference>
<dbReference type="PROSITE" id="PS50110">
    <property type="entry name" value="RESPONSE_REGULATORY"/>
    <property type="match status" value="1"/>
</dbReference>
<feature type="DNA-binding region" description="OmpR/PhoB-type" evidence="9">
    <location>
        <begin position="129"/>
        <end position="230"/>
    </location>
</feature>
<dbReference type="Proteomes" id="UP000623842">
    <property type="component" value="Unassembled WGS sequence"/>
</dbReference>
<keyword evidence="4" id="KW-0902">Two-component regulatory system</keyword>
<dbReference type="CDD" id="cd00383">
    <property type="entry name" value="trans_reg_C"/>
    <property type="match status" value="1"/>
</dbReference>
<dbReference type="PANTHER" id="PTHR48111:SF47">
    <property type="entry name" value="TRANSCRIPTIONAL REGULATORY PROTEIN RSTA"/>
    <property type="match status" value="1"/>
</dbReference>
<gene>
    <name evidence="12" type="primary">rstA</name>
    <name evidence="12" type="ORF">GCM10017161_14520</name>
</gene>
<evidence type="ECO:0000256" key="9">
    <source>
        <dbReference type="PROSITE-ProRule" id="PRU01091"/>
    </source>
</evidence>
<evidence type="ECO:0000256" key="6">
    <source>
        <dbReference type="ARBA" id="ARBA00023125"/>
    </source>
</evidence>
<dbReference type="GO" id="GO:0005829">
    <property type="term" value="C:cytosol"/>
    <property type="evidence" value="ECO:0007669"/>
    <property type="project" value="TreeGrafter"/>
</dbReference>
<feature type="modified residue" description="4-aspartylphosphate" evidence="8">
    <location>
        <position position="53"/>
    </location>
</feature>
<dbReference type="SUPFAM" id="SSF46894">
    <property type="entry name" value="C-terminal effector domain of the bipartite response regulators"/>
    <property type="match status" value="1"/>
</dbReference>
<dbReference type="Gene3D" id="3.40.50.2300">
    <property type="match status" value="1"/>
</dbReference>
<evidence type="ECO:0000256" key="7">
    <source>
        <dbReference type="ARBA" id="ARBA00023163"/>
    </source>
</evidence>
<evidence type="ECO:0000256" key="1">
    <source>
        <dbReference type="ARBA" id="ARBA00004496"/>
    </source>
</evidence>
<keyword evidence="5" id="KW-0805">Transcription regulation</keyword>
<dbReference type="SUPFAM" id="SSF52172">
    <property type="entry name" value="CheY-like"/>
    <property type="match status" value="1"/>
</dbReference>
<dbReference type="InterPro" id="IPR016032">
    <property type="entry name" value="Sig_transdc_resp-reg_C-effctor"/>
</dbReference>
<dbReference type="RefSeq" id="WP_189768750.1">
    <property type="nucleotide sequence ID" value="NZ_BNCK01000003.1"/>
</dbReference>
<evidence type="ECO:0000256" key="4">
    <source>
        <dbReference type="ARBA" id="ARBA00023012"/>
    </source>
</evidence>
<dbReference type="AlphaFoldDB" id="A0A919BHB3"/>